<keyword evidence="7" id="KW-0067">ATP-binding</keyword>
<evidence type="ECO:0000256" key="1">
    <source>
        <dbReference type="ARBA" id="ARBA00004651"/>
    </source>
</evidence>
<dbReference type="SUPFAM" id="SSF90123">
    <property type="entry name" value="ABC transporter transmembrane region"/>
    <property type="match status" value="1"/>
</dbReference>
<dbReference type="Gene3D" id="3.40.50.300">
    <property type="entry name" value="P-loop containing nucleotide triphosphate hydrolases"/>
    <property type="match status" value="1"/>
</dbReference>
<dbReference type="Pfam" id="PF00005">
    <property type="entry name" value="ABC_tran"/>
    <property type="match status" value="1"/>
</dbReference>
<dbReference type="CDD" id="cd18587">
    <property type="entry name" value="ABC_6TM_LapB_like"/>
    <property type="match status" value="1"/>
</dbReference>
<gene>
    <name evidence="14" type="ORF">E6B08_14655</name>
</gene>
<dbReference type="Proteomes" id="UP000298551">
    <property type="component" value="Chromosome"/>
</dbReference>
<accession>A0A4D6XD38</accession>
<evidence type="ECO:0000256" key="9">
    <source>
        <dbReference type="ARBA" id="ARBA00023136"/>
    </source>
</evidence>
<dbReference type="GO" id="GO:0008233">
    <property type="term" value="F:peptidase activity"/>
    <property type="evidence" value="ECO:0007669"/>
    <property type="project" value="InterPro"/>
</dbReference>
<dbReference type="InterPro" id="IPR039421">
    <property type="entry name" value="Type_1_exporter"/>
</dbReference>
<dbReference type="PANTHER" id="PTHR43394:SF1">
    <property type="entry name" value="ATP-BINDING CASSETTE SUB-FAMILY B MEMBER 10, MITOCHONDRIAL"/>
    <property type="match status" value="1"/>
</dbReference>
<dbReference type="NCBIfam" id="TIGR03375">
    <property type="entry name" value="type_I_sec_LssB"/>
    <property type="match status" value="1"/>
</dbReference>
<comment type="subcellular location">
    <subcellularLocation>
        <location evidence="1">Cell membrane</location>
        <topology evidence="1">Multi-pass membrane protein</topology>
    </subcellularLocation>
</comment>
<dbReference type="GO" id="GO:0016887">
    <property type="term" value="F:ATP hydrolysis activity"/>
    <property type="evidence" value="ECO:0007669"/>
    <property type="project" value="InterPro"/>
</dbReference>
<name>A0A4D6XD38_PSEPU</name>
<dbReference type="InterPro" id="IPR017750">
    <property type="entry name" value="ATPase_T1SS"/>
</dbReference>
<evidence type="ECO:0000256" key="5">
    <source>
        <dbReference type="ARBA" id="ARBA00022741"/>
    </source>
</evidence>
<evidence type="ECO:0000256" key="10">
    <source>
        <dbReference type="SAM" id="Phobius"/>
    </source>
</evidence>
<dbReference type="InterPro" id="IPR011527">
    <property type="entry name" value="ABC1_TM_dom"/>
</dbReference>
<dbReference type="Pfam" id="PF00664">
    <property type="entry name" value="ABC_membrane"/>
    <property type="match status" value="1"/>
</dbReference>
<dbReference type="InterPro" id="IPR027417">
    <property type="entry name" value="P-loop_NTPase"/>
</dbReference>
<proteinExistence type="predicted"/>
<evidence type="ECO:0000259" key="11">
    <source>
        <dbReference type="PROSITE" id="PS50893"/>
    </source>
</evidence>
<organism evidence="14 15">
    <name type="scientific">Pseudomonas putida</name>
    <name type="common">Arthrobacter siderocapsulatus</name>
    <dbReference type="NCBI Taxonomy" id="303"/>
    <lineage>
        <taxon>Bacteria</taxon>
        <taxon>Pseudomonadati</taxon>
        <taxon>Pseudomonadota</taxon>
        <taxon>Gammaproteobacteria</taxon>
        <taxon>Pseudomonadales</taxon>
        <taxon>Pseudomonadaceae</taxon>
        <taxon>Pseudomonas</taxon>
    </lineage>
</organism>
<dbReference type="Gene3D" id="3.90.70.10">
    <property type="entry name" value="Cysteine proteinases"/>
    <property type="match status" value="1"/>
</dbReference>
<dbReference type="FunFam" id="3.40.50.300:FF:000299">
    <property type="entry name" value="ABC transporter ATP-binding protein/permease"/>
    <property type="match status" value="1"/>
</dbReference>
<dbReference type="GO" id="GO:0005886">
    <property type="term" value="C:plasma membrane"/>
    <property type="evidence" value="ECO:0007669"/>
    <property type="project" value="UniProtKB-SubCell"/>
</dbReference>
<evidence type="ECO:0000256" key="6">
    <source>
        <dbReference type="ARBA" id="ARBA00022801"/>
    </source>
</evidence>
<dbReference type="PROSITE" id="PS50893">
    <property type="entry name" value="ABC_TRANSPORTER_2"/>
    <property type="match status" value="1"/>
</dbReference>
<feature type="domain" description="ABC transmembrane type-1" evidence="12">
    <location>
        <begin position="161"/>
        <end position="439"/>
    </location>
</feature>
<protein>
    <submittedName>
        <fullName evidence="14">Type I secretion system permease/ATPase</fullName>
    </submittedName>
</protein>
<feature type="transmembrane region" description="Helical" evidence="10">
    <location>
        <begin position="195"/>
        <end position="215"/>
    </location>
</feature>
<dbReference type="Gene3D" id="1.20.1560.10">
    <property type="entry name" value="ABC transporter type 1, transmembrane domain"/>
    <property type="match status" value="1"/>
</dbReference>
<evidence type="ECO:0000259" key="13">
    <source>
        <dbReference type="PROSITE" id="PS50990"/>
    </source>
</evidence>
<dbReference type="InterPro" id="IPR036640">
    <property type="entry name" value="ABC1_TM_sf"/>
</dbReference>
<dbReference type="SUPFAM" id="SSF52540">
    <property type="entry name" value="P-loop containing nucleoside triphosphate hydrolases"/>
    <property type="match status" value="1"/>
</dbReference>
<reference evidence="15" key="1">
    <citation type="submission" date="2019-04" db="EMBL/GenBank/DDBJ databases">
        <title>Genome sequence of Pseudomonas putida 1290, an auxin catabolizing strain.</title>
        <authorList>
            <person name="Laird T.S."/>
            <person name="Leveau J.H.J."/>
        </authorList>
    </citation>
    <scope>NUCLEOTIDE SEQUENCE [LARGE SCALE GENOMIC DNA]</scope>
    <source>
        <strain evidence="15">1290</strain>
    </source>
</reference>
<feature type="domain" description="ABC transporter" evidence="11">
    <location>
        <begin position="473"/>
        <end position="700"/>
    </location>
</feature>
<dbReference type="PROSITE" id="PS50990">
    <property type="entry name" value="PEPTIDASE_C39"/>
    <property type="match status" value="1"/>
</dbReference>
<dbReference type="SMART" id="SM00382">
    <property type="entry name" value="AAA"/>
    <property type="match status" value="1"/>
</dbReference>
<evidence type="ECO:0000313" key="15">
    <source>
        <dbReference type="Proteomes" id="UP000298551"/>
    </source>
</evidence>
<keyword evidence="9 10" id="KW-0472">Membrane</keyword>
<feature type="transmembrane region" description="Helical" evidence="10">
    <location>
        <begin position="161"/>
        <end position="183"/>
    </location>
</feature>
<keyword evidence="6" id="KW-0378">Hydrolase</keyword>
<evidence type="ECO:0000256" key="3">
    <source>
        <dbReference type="ARBA" id="ARBA00022475"/>
    </source>
</evidence>
<dbReference type="RefSeq" id="WP_136914687.1">
    <property type="nucleotide sequence ID" value="NZ_CP039371.1"/>
</dbReference>
<dbReference type="InterPro" id="IPR005074">
    <property type="entry name" value="Peptidase_C39"/>
</dbReference>
<sequence length="702" mass="77456">MSLPAQTERWLDAMLAVARHYGIGVSEEGTRVALAWEEGGSADLQLLHMAKSLGLALRFSNLSLQQLDTCRLPLVAELDGGSICVVQAVDGEGNAGVLFSGDKGLETRISIDELRRRVRRVAILRPQVAVADARVDEYIRPFRRNWFWNIALRDWKRYGDIMLASLGANVLALAGVIFSMQVYDRVVPANSEATLWVLFGGVMLAILFEFSLRVARTHISDTIGKRADLRISDMVFGRALRLRNSARSRSTGTFISQLRETEQVRDLFSSTTVAAVADLPFFLLFVAVLWMVGGPLVFVALGAIPLLVIPGLLVQKPLERLSNEGMRESALRNAMLVEAVQGIEDIKLLRAESRFQNQWNNTNDVLANVGMRQRFFTSLLMSWTHEVQGVVYALVLALGSYLVMQGDMTTSALVASSILASRMISPLAQMASIFARWQAAKVARKGLDEIMSRPVDQPDNSRRLHRAALNGNYLLDDVRFRYNDTAKRAALQVSELRIRAGEKVAVIGRIGSGKSTLLNLLAGMHFPERGQVSLDGVDLSLLDTADVRRDVAMLTQGAHLFYGTVRENILLGAPMASDAMIMQALALSGALPFVRNLPDGLDELILEGGQGLSGGQRQTLLLARTIIRNPSVLLLDEPTANFDEMTERQVIDALGPWMKPRTLVVATHRMPVLKWVDRIIVINDGKVVMDGPKEDVIKELSK</sequence>
<dbReference type="GO" id="GO:0005524">
    <property type="term" value="F:ATP binding"/>
    <property type="evidence" value="ECO:0007669"/>
    <property type="project" value="UniProtKB-KW"/>
</dbReference>
<dbReference type="OrthoDB" id="9787557at2"/>
<dbReference type="GO" id="GO:0015421">
    <property type="term" value="F:ABC-type oligopeptide transporter activity"/>
    <property type="evidence" value="ECO:0007669"/>
    <property type="project" value="TreeGrafter"/>
</dbReference>
<evidence type="ECO:0000256" key="8">
    <source>
        <dbReference type="ARBA" id="ARBA00022989"/>
    </source>
</evidence>
<dbReference type="InterPro" id="IPR003439">
    <property type="entry name" value="ABC_transporter-like_ATP-bd"/>
</dbReference>
<evidence type="ECO:0000256" key="4">
    <source>
        <dbReference type="ARBA" id="ARBA00022692"/>
    </source>
</evidence>
<keyword evidence="3" id="KW-1003">Cell membrane</keyword>
<dbReference type="GO" id="GO:0006508">
    <property type="term" value="P:proteolysis"/>
    <property type="evidence" value="ECO:0007669"/>
    <property type="project" value="InterPro"/>
</dbReference>
<dbReference type="AlphaFoldDB" id="A0A4D6XD38"/>
<dbReference type="PANTHER" id="PTHR43394">
    <property type="entry name" value="ATP-DEPENDENT PERMEASE MDL1, MITOCHONDRIAL"/>
    <property type="match status" value="1"/>
</dbReference>
<keyword evidence="8 10" id="KW-1133">Transmembrane helix</keyword>
<dbReference type="EMBL" id="CP039371">
    <property type="protein sequence ID" value="QCI12530.1"/>
    <property type="molecule type" value="Genomic_DNA"/>
</dbReference>
<feature type="domain" description="Peptidase C39" evidence="13">
    <location>
        <begin position="6"/>
        <end position="125"/>
    </location>
</feature>
<evidence type="ECO:0000313" key="14">
    <source>
        <dbReference type="EMBL" id="QCI12530.1"/>
    </source>
</evidence>
<evidence type="ECO:0000256" key="2">
    <source>
        <dbReference type="ARBA" id="ARBA00022448"/>
    </source>
</evidence>
<keyword evidence="2" id="KW-0813">Transport</keyword>
<keyword evidence="4 10" id="KW-0812">Transmembrane</keyword>
<keyword evidence="5" id="KW-0547">Nucleotide-binding</keyword>
<evidence type="ECO:0000256" key="7">
    <source>
        <dbReference type="ARBA" id="ARBA00022840"/>
    </source>
</evidence>
<dbReference type="InterPro" id="IPR003593">
    <property type="entry name" value="AAA+_ATPase"/>
</dbReference>
<evidence type="ECO:0000259" key="12">
    <source>
        <dbReference type="PROSITE" id="PS50929"/>
    </source>
</evidence>
<dbReference type="PROSITE" id="PS50929">
    <property type="entry name" value="ABC_TM1F"/>
    <property type="match status" value="1"/>
</dbReference>